<protein>
    <submittedName>
        <fullName evidence="1">Uncharacterized protein</fullName>
    </submittedName>
</protein>
<dbReference type="EMBL" id="JAWDGP010003996">
    <property type="protein sequence ID" value="KAK3768958.1"/>
    <property type="molecule type" value="Genomic_DNA"/>
</dbReference>
<dbReference type="Proteomes" id="UP001283361">
    <property type="component" value="Unassembled WGS sequence"/>
</dbReference>
<gene>
    <name evidence="1" type="ORF">RRG08_060394</name>
</gene>
<accession>A0AAE1DGT8</accession>
<comment type="caution">
    <text evidence="1">The sequence shown here is derived from an EMBL/GenBank/DDBJ whole genome shotgun (WGS) entry which is preliminary data.</text>
</comment>
<dbReference type="AlphaFoldDB" id="A0AAE1DGT8"/>
<evidence type="ECO:0000313" key="1">
    <source>
        <dbReference type="EMBL" id="KAK3768958.1"/>
    </source>
</evidence>
<proteinExistence type="predicted"/>
<organism evidence="1 2">
    <name type="scientific">Elysia crispata</name>
    <name type="common">lettuce slug</name>
    <dbReference type="NCBI Taxonomy" id="231223"/>
    <lineage>
        <taxon>Eukaryota</taxon>
        <taxon>Metazoa</taxon>
        <taxon>Spiralia</taxon>
        <taxon>Lophotrochozoa</taxon>
        <taxon>Mollusca</taxon>
        <taxon>Gastropoda</taxon>
        <taxon>Heterobranchia</taxon>
        <taxon>Euthyneura</taxon>
        <taxon>Panpulmonata</taxon>
        <taxon>Sacoglossa</taxon>
        <taxon>Placobranchoidea</taxon>
        <taxon>Plakobranchidae</taxon>
        <taxon>Elysia</taxon>
    </lineage>
</organism>
<reference evidence="1" key="1">
    <citation type="journal article" date="2023" name="G3 (Bethesda)">
        <title>A reference genome for the long-term kleptoplast-retaining sea slug Elysia crispata morphotype clarki.</title>
        <authorList>
            <person name="Eastman K.E."/>
            <person name="Pendleton A.L."/>
            <person name="Shaikh M.A."/>
            <person name="Suttiyut T."/>
            <person name="Ogas R."/>
            <person name="Tomko P."/>
            <person name="Gavelis G."/>
            <person name="Widhalm J.R."/>
            <person name="Wisecaver J.H."/>
        </authorList>
    </citation>
    <scope>NUCLEOTIDE SEQUENCE</scope>
    <source>
        <strain evidence="1">ECLA1</strain>
    </source>
</reference>
<keyword evidence="2" id="KW-1185">Reference proteome</keyword>
<name>A0AAE1DGT8_9GAST</name>
<evidence type="ECO:0000313" key="2">
    <source>
        <dbReference type="Proteomes" id="UP001283361"/>
    </source>
</evidence>
<sequence length="83" mass="9340">MGPGDKQSSWVLETNNLHGSWRQTIFMGPGDKQSSWVLETNNLLSLCDANYEPNTRPESVFTALKDGFTLGERENKVSYMNSI</sequence>